<dbReference type="InterPro" id="IPR002909">
    <property type="entry name" value="IPT_dom"/>
</dbReference>
<dbReference type="Gene3D" id="1.25.40.20">
    <property type="entry name" value="Ankyrin repeat-containing domain"/>
    <property type="match status" value="1"/>
</dbReference>
<keyword evidence="18" id="KW-1185">Reference proteome</keyword>
<dbReference type="Proteomes" id="UP000825729">
    <property type="component" value="Unassembled WGS sequence"/>
</dbReference>
<dbReference type="Pfam" id="PF01833">
    <property type="entry name" value="TIG"/>
    <property type="match status" value="1"/>
</dbReference>
<evidence type="ECO:0000256" key="14">
    <source>
        <dbReference type="PROSITE-ProRule" id="PRU00023"/>
    </source>
</evidence>
<evidence type="ECO:0000256" key="15">
    <source>
        <dbReference type="SAM" id="MobiDB-lite"/>
    </source>
</evidence>
<dbReference type="GO" id="GO:0005516">
    <property type="term" value="F:calmodulin binding"/>
    <property type="evidence" value="ECO:0007669"/>
    <property type="project" value="UniProtKB-KW"/>
</dbReference>
<comment type="subcellular location">
    <subcellularLocation>
        <location evidence="1">Nucleus</location>
    </subcellularLocation>
</comment>
<keyword evidence="3" id="KW-0597">Phosphoprotein</keyword>
<evidence type="ECO:0000256" key="4">
    <source>
        <dbReference type="ARBA" id="ARBA00022737"/>
    </source>
</evidence>
<feature type="region of interest" description="Disordered" evidence="15">
    <location>
        <begin position="187"/>
        <end position="213"/>
    </location>
</feature>
<name>A0AAV7FHN3_ARIFI</name>
<proteinExistence type="inferred from homology"/>
<dbReference type="GO" id="GO:0005634">
    <property type="term" value="C:nucleus"/>
    <property type="evidence" value="ECO:0007669"/>
    <property type="project" value="UniProtKB-SubCell"/>
</dbReference>
<keyword evidence="5" id="KW-0106">Calcium</keyword>
<dbReference type="InterPro" id="IPR036770">
    <property type="entry name" value="Ankyrin_rpt-contain_sf"/>
</dbReference>
<keyword evidence="10" id="KW-0238">DNA-binding</keyword>
<dbReference type="Pfam" id="PF03859">
    <property type="entry name" value="CG-1"/>
    <property type="match status" value="1"/>
</dbReference>
<evidence type="ECO:0000313" key="18">
    <source>
        <dbReference type="Proteomes" id="UP000825729"/>
    </source>
</evidence>
<dbReference type="InterPro" id="IPR013783">
    <property type="entry name" value="Ig-like_fold"/>
</dbReference>
<dbReference type="InterPro" id="IPR027417">
    <property type="entry name" value="P-loop_NTPase"/>
</dbReference>
<evidence type="ECO:0000256" key="3">
    <source>
        <dbReference type="ARBA" id="ARBA00022553"/>
    </source>
</evidence>
<dbReference type="InterPro" id="IPR005559">
    <property type="entry name" value="CG-1_dom"/>
</dbReference>
<dbReference type="InterPro" id="IPR014756">
    <property type="entry name" value="Ig_E-set"/>
</dbReference>
<keyword evidence="4" id="KW-0677">Repeat</keyword>
<evidence type="ECO:0000256" key="6">
    <source>
        <dbReference type="ARBA" id="ARBA00022860"/>
    </source>
</evidence>
<dbReference type="PANTHER" id="PTHR23335">
    <property type="entry name" value="CALMODULIN-BINDING TRANSCRIPTION ACTIVATOR CAMTA"/>
    <property type="match status" value="1"/>
</dbReference>
<dbReference type="SUPFAM" id="SSF81296">
    <property type="entry name" value="E set domains"/>
    <property type="match status" value="1"/>
</dbReference>
<dbReference type="SUPFAM" id="SSF52540">
    <property type="entry name" value="P-loop containing nucleoside triphosphate hydrolases"/>
    <property type="match status" value="1"/>
</dbReference>
<dbReference type="Gene3D" id="1.20.5.190">
    <property type="match status" value="1"/>
</dbReference>
<feature type="domain" description="CG-1" evidence="16">
    <location>
        <begin position="15"/>
        <end position="141"/>
    </location>
</feature>
<dbReference type="InterPro" id="IPR002110">
    <property type="entry name" value="Ankyrin_rpt"/>
</dbReference>
<keyword evidence="7" id="KW-0805">Transcription regulation</keyword>
<evidence type="ECO:0000256" key="9">
    <source>
        <dbReference type="ARBA" id="ARBA00023054"/>
    </source>
</evidence>
<organism evidence="17 18">
    <name type="scientific">Aristolochia fimbriata</name>
    <name type="common">White veined hardy Dutchman's pipe vine</name>
    <dbReference type="NCBI Taxonomy" id="158543"/>
    <lineage>
        <taxon>Eukaryota</taxon>
        <taxon>Viridiplantae</taxon>
        <taxon>Streptophyta</taxon>
        <taxon>Embryophyta</taxon>
        <taxon>Tracheophyta</taxon>
        <taxon>Spermatophyta</taxon>
        <taxon>Magnoliopsida</taxon>
        <taxon>Magnoliidae</taxon>
        <taxon>Piperales</taxon>
        <taxon>Aristolochiaceae</taxon>
        <taxon>Aristolochia</taxon>
    </lineage>
</organism>
<evidence type="ECO:0000256" key="12">
    <source>
        <dbReference type="ARBA" id="ARBA00023163"/>
    </source>
</evidence>
<comment type="caution">
    <text evidence="17">The sequence shown here is derived from an EMBL/GenBank/DDBJ whole genome shotgun (WGS) entry which is preliminary data.</text>
</comment>
<keyword evidence="13" id="KW-0539">Nucleus</keyword>
<evidence type="ECO:0000256" key="11">
    <source>
        <dbReference type="ARBA" id="ARBA00023159"/>
    </source>
</evidence>
<sequence>MADSRRYGLNQALDIGQILAEAQHRWLRPGEICEILRNHQRFRLTSDPPYKPPGGSLFLFDRKTLRYFRKDGHNWRKKKDGKTVREAHEKLKAGSVDVLHCYYAHGEENENFQRRSYWMLDAQLQHIVLVHYREVNEGSRSAIPRLLNADGGMQNESGCASTSLVPCSSAQVNSPVLTAHASYASSPSTAHWNGHAPSSEFDDGDSGDDFGVSSLGEPTSAGFGIGTLHPKDNAEENTLGYAGPAHLPYESRGLNDLIGLKNGPSTPFYMNQVDQSNLISERVLQTNYGLSRDAGLLGGMGFGLATGSSTWPETCSSTKDMSAVCVERIGHPPLNEKLPELTSDTSSMNKHGLDGEHGAFSDIQLQLLKRNIPQSIQEKNQELDAVSANVVRENSIVNDLPKVYESIQKHNVPPVSPSQTNNIGSPMNIAVNDSSLDLATEYVETQKNDPKCSLYNGERQEELKKLDSFGRWMNREIGRDCDDSLMTSDSPLYWCSLDSESNKDVSSLSSHMQLDVDSLGPSLSQDQLFSIIDFSPDWAFSGEETKVLISGTFMKNSKQYPHNMKWSCMFGEVEVPAEVLTAHVLRCQAPAHVPGVVPFYITCSNRLACSEVREFEFREKVCGLIEPEEEMRLQIRLAKMLCVGVDRKQHFCCSRGECNKCSLVVNILNESPENEWHHFVRTPPQNPREALIQRLLKDKLYDWLLYKVHEDGKGPHVLDDGGQGIIHLAAALGYEWAMQPIVAAGVSPSFRDAHGRTGLHWAAYFGREETVVALVGLGAAPGAVEDPTAQYPEGQKAADLASSRGHKGIAGYLAEADLTSHLSSLTLKQSGLNNVSGNPLVAEDSVQTVEEQRISSFEGSKEQQLSLRESLAAVRNSAQAAARIQTAFRVHSFIQRQTTQIGDEHSEVPNELIAFASLNKTQKIGHFSDSLHAAAVRIQQKFRGWRGRKEFLKIRHRIVKIQAHVRGHQVRKHYKKVIWSVSIVEKAILRWRRKGTGLRGFRVDKATSLSSPESAKGDEYDFLRAGRKKKEASVEKALARVQSMARYPEAREQYMRLVQKAKMRDGGAV</sequence>
<comment type="similarity">
    <text evidence="2">Belongs to the CAMTA family.</text>
</comment>
<protein>
    <recommendedName>
        <fullName evidence="16">CG-1 domain-containing protein</fullName>
    </recommendedName>
</protein>
<keyword evidence="11" id="KW-0010">Activator</keyword>
<keyword evidence="12" id="KW-0804">Transcription</keyword>
<dbReference type="GO" id="GO:0009409">
    <property type="term" value="P:response to cold"/>
    <property type="evidence" value="ECO:0007669"/>
    <property type="project" value="UniProtKB-ARBA"/>
</dbReference>
<keyword evidence="6" id="KW-0112">Calmodulin-binding</keyword>
<dbReference type="Pfam" id="PF00612">
    <property type="entry name" value="IQ"/>
    <property type="match status" value="2"/>
</dbReference>
<gene>
    <name evidence="17" type="ORF">H6P81_004420</name>
</gene>
<evidence type="ECO:0000256" key="8">
    <source>
        <dbReference type="ARBA" id="ARBA00023043"/>
    </source>
</evidence>
<dbReference type="SMART" id="SM00248">
    <property type="entry name" value="ANK"/>
    <property type="match status" value="2"/>
</dbReference>
<dbReference type="AlphaFoldDB" id="A0AAV7FHN3"/>
<dbReference type="FunFam" id="2.60.40.10:FF:000314">
    <property type="entry name" value="Calmodulin-binding transcription activator 2"/>
    <property type="match status" value="1"/>
</dbReference>
<dbReference type="PROSITE" id="PS51437">
    <property type="entry name" value="CG_1"/>
    <property type="match status" value="1"/>
</dbReference>
<evidence type="ECO:0000256" key="1">
    <source>
        <dbReference type="ARBA" id="ARBA00004123"/>
    </source>
</evidence>
<evidence type="ECO:0000259" key="16">
    <source>
        <dbReference type="PROSITE" id="PS51437"/>
    </source>
</evidence>
<evidence type="ECO:0000256" key="5">
    <source>
        <dbReference type="ARBA" id="ARBA00022837"/>
    </source>
</evidence>
<keyword evidence="8 14" id="KW-0040">ANK repeat</keyword>
<dbReference type="SUPFAM" id="SSF48403">
    <property type="entry name" value="Ankyrin repeat"/>
    <property type="match status" value="1"/>
</dbReference>
<dbReference type="PROSITE" id="PS50088">
    <property type="entry name" value="ANK_REPEAT"/>
    <property type="match status" value="1"/>
</dbReference>
<dbReference type="Gene3D" id="2.60.40.10">
    <property type="entry name" value="Immunoglobulins"/>
    <property type="match status" value="1"/>
</dbReference>
<reference evidence="17 18" key="1">
    <citation type="submission" date="2021-07" db="EMBL/GenBank/DDBJ databases">
        <title>The Aristolochia fimbriata genome: insights into angiosperm evolution, floral development and chemical biosynthesis.</title>
        <authorList>
            <person name="Jiao Y."/>
        </authorList>
    </citation>
    <scope>NUCLEOTIDE SEQUENCE [LARGE SCALE GENOMIC DNA]</scope>
    <source>
        <strain evidence="17">IBCAS-2021</strain>
        <tissue evidence="17">Leaf</tissue>
    </source>
</reference>
<dbReference type="EMBL" id="JAINDJ010000002">
    <property type="protein sequence ID" value="KAG9459912.1"/>
    <property type="molecule type" value="Genomic_DNA"/>
</dbReference>
<evidence type="ECO:0000313" key="17">
    <source>
        <dbReference type="EMBL" id="KAG9459912.1"/>
    </source>
</evidence>
<evidence type="ECO:0000256" key="10">
    <source>
        <dbReference type="ARBA" id="ARBA00023125"/>
    </source>
</evidence>
<dbReference type="GO" id="GO:0006357">
    <property type="term" value="P:regulation of transcription by RNA polymerase II"/>
    <property type="evidence" value="ECO:0007669"/>
    <property type="project" value="TreeGrafter"/>
</dbReference>
<accession>A0AAV7FHN3</accession>
<feature type="repeat" description="ANK" evidence="14">
    <location>
        <begin position="754"/>
        <end position="786"/>
    </location>
</feature>
<dbReference type="InterPro" id="IPR000048">
    <property type="entry name" value="IQ_motif_EF-hand-BS"/>
</dbReference>
<dbReference type="SMART" id="SM00015">
    <property type="entry name" value="IQ"/>
    <property type="match status" value="2"/>
</dbReference>
<evidence type="ECO:0000256" key="7">
    <source>
        <dbReference type="ARBA" id="ARBA00023015"/>
    </source>
</evidence>
<dbReference type="PROSITE" id="PS50096">
    <property type="entry name" value="IQ"/>
    <property type="match status" value="3"/>
</dbReference>
<dbReference type="PANTHER" id="PTHR23335:SF0">
    <property type="entry name" value="CALMODULIN-BINDING TRANSCRIPTION ACTIVATOR 2-LIKE ISOFORM X1"/>
    <property type="match status" value="1"/>
</dbReference>
<dbReference type="FunFam" id="1.20.5.190:FF:000003">
    <property type="entry name" value="Calmodulin-binding transcription activator 2"/>
    <property type="match status" value="1"/>
</dbReference>
<evidence type="ECO:0000256" key="13">
    <source>
        <dbReference type="ARBA" id="ARBA00023242"/>
    </source>
</evidence>
<dbReference type="SMART" id="SM01076">
    <property type="entry name" value="CG-1"/>
    <property type="match status" value="1"/>
</dbReference>
<dbReference type="GO" id="GO:0003712">
    <property type="term" value="F:transcription coregulator activity"/>
    <property type="evidence" value="ECO:0007669"/>
    <property type="project" value="TreeGrafter"/>
</dbReference>
<keyword evidence="9" id="KW-0175">Coiled coil</keyword>
<evidence type="ECO:0000256" key="2">
    <source>
        <dbReference type="ARBA" id="ARBA00008267"/>
    </source>
</evidence>
<dbReference type="GO" id="GO:0003690">
    <property type="term" value="F:double-stranded DNA binding"/>
    <property type="evidence" value="ECO:0007669"/>
    <property type="project" value="TreeGrafter"/>
</dbReference>
<dbReference type="PROSITE" id="PS50297">
    <property type="entry name" value="ANK_REP_REGION"/>
    <property type="match status" value="1"/>
</dbReference>